<evidence type="ECO:0000313" key="2">
    <source>
        <dbReference type="Proteomes" id="UP000662783"/>
    </source>
</evidence>
<dbReference type="AlphaFoldDB" id="A0A974WE00"/>
<reference evidence="1" key="1">
    <citation type="submission" date="2021-02" db="EMBL/GenBank/DDBJ databases">
        <title>Fulvivirga sp. S481 isolated from sea water.</title>
        <authorList>
            <person name="Bae S.S."/>
            <person name="Baek K."/>
        </authorList>
    </citation>
    <scope>NUCLEOTIDE SEQUENCE</scope>
    <source>
        <strain evidence="1">S481</strain>
    </source>
</reference>
<dbReference type="RefSeq" id="WP_205721025.1">
    <property type="nucleotide sequence ID" value="NZ_CP070608.1"/>
</dbReference>
<keyword evidence="2" id="KW-1185">Reference proteome</keyword>
<dbReference type="EMBL" id="CP070608">
    <property type="protein sequence ID" value="QSE96509.1"/>
    <property type="molecule type" value="Genomic_DNA"/>
</dbReference>
<proteinExistence type="predicted"/>
<protein>
    <submittedName>
        <fullName evidence="1">DUF2971 domain-containing protein</fullName>
    </submittedName>
</protein>
<sequence>MRQIRIEEKDLDQHIYRIYPMDRFLEMLEKKSLTLVRPKLWKDPMESIIFDASFNIAGQKGHSGNKWTKFFSQCWTMSYESYALWNEYAPLHNGVRVRTTLGKLIKLLDQTITSNSNTWFIGKVDYKPIRLVKKWIGENLPYVENIYMEKLPYGHIYSLFIKLNQYSHENEIRLIYNDEKFEHVNSDIFELNIDPYELFDRLLLDPRMPENIYKIYKNTFINYGFEEKSVIRSGLLTEETLRAKLSNW</sequence>
<accession>A0A974WE00</accession>
<evidence type="ECO:0000313" key="1">
    <source>
        <dbReference type="EMBL" id="QSE96509.1"/>
    </source>
</evidence>
<dbReference type="KEGG" id="fuv:JR347_12980"/>
<gene>
    <name evidence="1" type="ORF">JR347_12980</name>
</gene>
<organism evidence="1 2">
    <name type="scientific">Fulvivirga lutea</name>
    <dbReference type="NCBI Taxonomy" id="2810512"/>
    <lineage>
        <taxon>Bacteria</taxon>
        <taxon>Pseudomonadati</taxon>
        <taxon>Bacteroidota</taxon>
        <taxon>Cytophagia</taxon>
        <taxon>Cytophagales</taxon>
        <taxon>Fulvivirgaceae</taxon>
        <taxon>Fulvivirga</taxon>
    </lineage>
</organism>
<dbReference type="Proteomes" id="UP000662783">
    <property type="component" value="Chromosome"/>
</dbReference>
<name>A0A974WE00_9BACT</name>